<dbReference type="HOGENOM" id="CLU_476887_0_0_1"/>
<evidence type="ECO:0000256" key="3">
    <source>
        <dbReference type="SAM" id="MobiDB-lite"/>
    </source>
</evidence>
<sequence>MSVPLLLAQHNFSSALHAHSPLLVLYLAAGSLPPEPPGALAAAAQLLGHGSGAVALCDDEVLASSAGVVALPALRLHHHAVDGAEVYKGNFVAWEMAAFVRRHARSEPQEVNTGRELAAEAEAAEGGALVLFSSDSSDAPAARRALAALAADGALRRTGFIVAPAGLFSRWCPPPLDSDAGPCEPTAEDERLHAAASLPPTRAGPRPSPSSARVVLLRRGEAVGFEGDVRDEAQLRAFLRRHHTPLLAEVSPSTYELYRASLSAPARGETAGGQETGGEEGGAEGGGAEGGGAEGGGAPEVGLPMVWLLLNASSADALQASHTARAAHTAVAHSQSCLLCDQAAHTARAFCQAGAYHGELYAPVMQWARSVAAGSLPPTLRSEEPPLDNLGPVVRLVGSTLEPLALRSAADVLLCVHAPWDEVASSRDRARDLAEVDVLPELEVFARLWAHERRVRVASIDVSRNDLPRRLRLERTPALLFFRGDEPASAAPRDFSAVASRDALMEHVLEHTSIKGLERPVDTEQLRELVGALPRLAADAQRLLQENERLSAELDKARARLDAHAGGPSAGS</sequence>
<dbReference type="STRING" id="2903.R1E6P5"/>
<dbReference type="GO" id="GO:0003756">
    <property type="term" value="F:protein disulfide isomerase activity"/>
    <property type="evidence" value="ECO:0007669"/>
    <property type="project" value="TreeGrafter"/>
</dbReference>
<feature type="coiled-coil region" evidence="2">
    <location>
        <begin position="533"/>
        <end position="560"/>
    </location>
</feature>
<dbReference type="GO" id="GO:0006457">
    <property type="term" value="P:protein folding"/>
    <property type="evidence" value="ECO:0007669"/>
    <property type="project" value="TreeGrafter"/>
</dbReference>
<dbReference type="RefSeq" id="XP_005768998.1">
    <property type="nucleotide sequence ID" value="XM_005768941.1"/>
</dbReference>
<feature type="region of interest" description="Disordered" evidence="3">
    <location>
        <begin position="265"/>
        <end position="297"/>
    </location>
</feature>
<dbReference type="KEGG" id="ehx:EMIHUDRAFT_470407"/>
<dbReference type="EnsemblProtists" id="EOD16569">
    <property type="protein sequence ID" value="EOD16569"/>
    <property type="gene ID" value="EMIHUDRAFT_470407"/>
</dbReference>
<protein>
    <recommendedName>
        <fullName evidence="6">Thioredoxin domain-containing protein</fullName>
    </recommendedName>
</protein>
<feature type="compositionally biased region" description="Gly residues" evidence="3">
    <location>
        <begin position="283"/>
        <end position="297"/>
    </location>
</feature>
<organism evidence="4 5">
    <name type="scientific">Emiliania huxleyi (strain CCMP1516)</name>
    <dbReference type="NCBI Taxonomy" id="280463"/>
    <lineage>
        <taxon>Eukaryota</taxon>
        <taxon>Haptista</taxon>
        <taxon>Haptophyta</taxon>
        <taxon>Prymnesiophyceae</taxon>
        <taxon>Isochrysidales</taxon>
        <taxon>Noelaerhabdaceae</taxon>
        <taxon>Emiliania</taxon>
    </lineage>
</organism>
<dbReference type="AlphaFoldDB" id="A0A0D3IZ84"/>
<comment type="similarity">
    <text evidence="1">Belongs to the protein disulfide isomerase family.</text>
</comment>
<name>A0A0D3IZ84_EMIH1</name>
<dbReference type="GO" id="GO:0034976">
    <property type="term" value="P:response to endoplasmic reticulum stress"/>
    <property type="evidence" value="ECO:0007669"/>
    <property type="project" value="TreeGrafter"/>
</dbReference>
<keyword evidence="5" id="KW-1185">Reference proteome</keyword>
<evidence type="ECO:0000256" key="2">
    <source>
        <dbReference type="SAM" id="Coils"/>
    </source>
</evidence>
<proteinExistence type="inferred from homology"/>
<evidence type="ECO:0000313" key="4">
    <source>
        <dbReference type="EnsemblProtists" id="EOD16569"/>
    </source>
</evidence>
<dbReference type="GeneID" id="17262716"/>
<evidence type="ECO:0008006" key="6">
    <source>
        <dbReference type="Google" id="ProtNLM"/>
    </source>
</evidence>
<dbReference type="GO" id="GO:0005783">
    <property type="term" value="C:endoplasmic reticulum"/>
    <property type="evidence" value="ECO:0007669"/>
    <property type="project" value="TreeGrafter"/>
</dbReference>
<dbReference type="Proteomes" id="UP000013827">
    <property type="component" value="Unassembled WGS sequence"/>
</dbReference>
<evidence type="ECO:0000256" key="1">
    <source>
        <dbReference type="ARBA" id="ARBA00006347"/>
    </source>
</evidence>
<keyword evidence="2" id="KW-0175">Coiled coil</keyword>
<accession>A0A0D3IZ84</accession>
<dbReference type="PaxDb" id="2903-EOD16569"/>
<dbReference type="Gene3D" id="3.40.30.10">
    <property type="entry name" value="Glutaredoxin"/>
    <property type="match status" value="1"/>
</dbReference>
<reference evidence="4" key="2">
    <citation type="submission" date="2024-10" db="UniProtKB">
        <authorList>
            <consortium name="EnsemblProtists"/>
        </authorList>
    </citation>
    <scope>IDENTIFICATION</scope>
</reference>
<dbReference type="PANTHER" id="PTHR18929">
    <property type="entry name" value="PROTEIN DISULFIDE ISOMERASE"/>
    <property type="match status" value="1"/>
</dbReference>
<evidence type="ECO:0000313" key="5">
    <source>
        <dbReference type="Proteomes" id="UP000013827"/>
    </source>
</evidence>
<reference evidence="5" key="1">
    <citation type="journal article" date="2013" name="Nature">
        <title>Pan genome of the phytoplankton Emiliania underpins its global distribution.</title>
        <authorList>
            <person name="Read B.A."/>
            <person name="Kegel J."/>
            <person name="Klute M.J."/>
            <person name="Kuo A."/>
            <person name="Lefebvre S.C."/>
            <person name="Maumus F."/>
            <person name="Mayer C."/>
            <person name="Miller J."/>
            <person name="Monier A."/>
            <person name="Salamov A."/>
            <person name="Young J."/>
            <person name="Aguilar M."/>
            <person name="Claverie J.M."/>
            <person name="Frickenhaus S."/>
            <person name="Gonzalez K."/>
            <person name="Herman E.K."/>
            <person name="Lin Y.C."/>
            <person name="Napier J."/>
            <person name="Ogata H."/>
            <person name="Sarno A.F."/>
            <person name="Shmutz J."/>
            <person name="Schroeder D."/>
            <person name="de Vargas C."/>
            <person name="Verret F."/>
            <person name="von Dassow P."/>
            <person name="Valentin K."/>
            <person name="Van de Peer Y."/>
            <person name="Wheeler G."/>
            <person name="Dacks J.B."/>
            <person name="Delwiche C.F."/>
            <person name="Dyhrman S.T."/>
            <person name="Glockner G."/>
            <person name="John U."/>
            <person name="Richards T."/>
            <person name="Worden A.Z."/>
            <person name="Zhang X."/>
            <person name="Grigoriev I.V."/>
            <person name="Allen A.E."/>
            <person name="Bidle K."/>
            <person name="Borodovsky M."/>
            <person name="Bowler C."/>
            <person name="Brownlee C."/>
            <person name="Cock J.M."/>
            <person name="Elias M."/>
            <person name="Gladyshev V.N."/>
            <person name="Groth M."/>
            <person name="Guda C."/>
            <person name="Hadaegh A."/>
            <person name="Iglesias-Rodriguez M.D."/>
            <person name="Jenkins J."/>
            <person name="Jones B.M."/>
            <person name="Lawson T."/>
            <person name="Leese F."/>
            <person name="Lindquist E."/>
            <person name="Lobanov A."/>
            <person name="Lomsadze A."/>
            <person name="Malik S.B."/>
            <person name="Marsh M.E."/>
            <person name="Mackinder L."/>
            <person name="Mock T."/>
            <person name="Mueller-Roeber B."/>
            <person name="Pagarete A."/>
            <person name="Parker M."/>
            <person name="Probert I."/>
            <person name="Quesneville H."/>
            <person name="Raines C."/>
            <person name="Rensing S.A."/>
            <person name="Riano-Pachon D.M."/>
            <person name="Richier S."/>
            <person name="Rokitta S."/>
            <person name="Shiraiwa Y."/>
            <person name="Soanes D.M."/>
            <person name="van der Giezen M."/>
            <person name="Wahlund T.M."/>
            <person name="Williams B."/>
            <person name="Wilson W."/>
            <person name="Wolfe G."/>
            <person name="Wurch L.L."/>
        </authorList>
    </citation>
    <scope>NUCLEOTIDE SEQUENCE</scope>
</reference>